<dbReference type="Proteomes" id="UP001310594">
    <property type="component" value="Unassembled WGS sequence"/>
</dbReference>
<comment type="caution">
    <text evidence="1">The sequence shown here is derived from an EMBL/GenBank/DDBJ whole genome shotgun (WGS) entry which is preliminary data.</text>
</comment>
<protein>
    <recommendedName>
        <fullName evidence="3">F-box domain-containing protein</fullName>
    </recommendedName>
</protein>
<reference evidence="1" key="1">
    <citation type="submission" date="2023-08" db="EMBL/GenBank/DDBJ databases">
        <title>Black Yeasts Isolated from many extreme environments.</title>
        <authorList>
            <person name="Coleine C."/>
            <person name="Stajich J.E."/>
            <person name="Selbmann L."/>
        </authorList>
    </citation>
    <scope>NUCLEOTIDE SEQUENCE</scope>
    <source>
        <strain evidence="1">CCFEE 5810</strain>
    </source>
</reference>
<dbReference type="InterPro" id="IPR036047">
    <property type="entry name" value="F-box-like_dom_sf"/>
</dbReference>
<dbReference type="AlphaFoldDB" id="A0AAN7W3H9"/>
<dbReference type="EMBL" id="JAVRQU010000018">
    <property type="protein sequence ID" value="KAK5692903.1"/>
    <property type="molecule type" value="Genomic_DNA"/>
</dbReference>
<dbReference type="SUPFAM" id="SSF81383">
    <property type="entry name" value="F-box domain"/>
    <property type="match status" value="1"/>
</dbReference>
<proteinExistence type="predicted"/>
<gene>
    <name evidence="1" type="ORF">LTR97_010379</name>
</gene>
<evidence type="ECO:0000313" key="2">
    <source>
        <dbReference type="Proteomes" id="UP001310594"/>
    </source>
</evidence>
<accession>A0AAN7W3H9</accession>
<evidence type="ECO:0000313" key="1">
    <source>
        <dbReference type="EMBL" id="KAK5692903.1"/>
    </source>
</evidence>
<sequence>MDSKEVASLNTLPVELLELVVSFLNVFDVARLQQASGLMRAVCARPFAERLATGSRDVFSVDDDRRCGESDYGDISITSSGSTLLLRHQQECGQADGSRICVQPTIFALTHSIAHSAPLCAKLTSLIMYGVDILPRQSDTDSRRLNGFRGLYLPHLELLVIRDTVVTVVEDLAVLVRAHARTLQDLCLKRITFYETATVVPDWFALLVYIRDEAVQLERFETAIWQKELYDLTKMLDYRCVQYDEDGKVLGGLMNSWKVKPCIATNGYIISEVKLDADGRIAVREGITAHLARMRRRTRFGRVKKAAGGLLKGRGLSRRI</sequence>
<name>A0AAN7W3H9_9PEZI</name>
<organism evidence="1 2">
    <name type="scientific">Elasticomyces elasticus</name>
    <dbReference type="NCBI Taxonomy" id="574655"/>
    <lineage>
        <taxon>Eukaryota</taxon>
        <taxon>Fungi</taxon>
        <taxon>Dikarya</taxon>
        <taxon>Ascomycota</taxon>
        <taxon>Pezizomycotina</taxon>
        <taxon>Dothideomycetes</taxon>
        <taxon>Dothideomycetidae</taxon>
        <taxon>Mycosphaerellales</taxon>
        <taxon>Teratosphaeriaceae</taxon>
        <taxon>Elasticomyces</taxon>
    </lineage>
</organism>
<evidence type="ECO:0008006" key="3">
    <source>
        <dbReference type="Google" id="ProtNLM"/>
    </source>
</evidence>